<reference evidence="1" key="1">
    <citation type="journal article" date="2016" name="BMC Biol.">
        <title>Parallel evolution of highly conserved plastid genome architecture in red seaweeds and seed plants.</title>
        <authorList>
            <person name="Lee J."/>
            <person name="Cho C.H."/>
            <person name="Park S.I."/>
            <person name="Choi J.W."/>
            <person name="Song H.S."/>
            <person name="West J.A."/>
            <person name="Bhattacharya D."/>
            <person name="Yoon H.S."/>
        </authorList>
    </citation>
    <scope>NUCLEOTIDE SEQUENCE</scope>
</reference>
<evidence type="ECO:0000313" key="1">
    <source>
        <dbReference type="EMBL" id="AOM65777.1"/>
    </source>
</evidence>
<accession>A0A1C9CBM4</accession>
<name>A0A1C9CBM4_9FLOR</name>
<sequence>MNKSFITALITKNYKSLLKNKDQLIVKLLLKVPSITSELAFCNLQAYGFGTTADKISQLCVDGDYLFLEGSLWISTNTNSKIQSNDVLSLLLIVNDIQPVF</sequence>
<gene>
    <name evidence="1" type="primary">ycf41</name>
    <name evidence="1" type="ORF">Apop_087</name>
</gene>
<dbReference type="RefSeq" id="YP_009296637.1">
    <property type="nucleotide sequence ID" value="NC_031172.1"/>
</dbReference>
<proteinExistence type="predicted"/>
<geneLocation type="plastid" evidence="1"/>
<keyword evidence="1" id="KW-0934">Plastid</keyword>
<dbReference type="AlphaFoldDB" id="A0A1C9CBM4"/>
<organism evidence="1">
    <name type="scientific">Apophlaea sinclairii</name>
    <dbReference type="NCBI Taxonomy" id="212746"/>
    <lineage>
        <taxon>Eukaryota</taxon>
        <taxon>Rhodophyta</taxon>
        <taxon>Florideophyceae</taxon>
        <taxon>Hildenbrandiophycidae</taxon>
        <taxon>Hildenbrandiales</taxon>
        <taxon>Hildenbrandiaceae</taxon>
        <taxon>Apophlaea</taxon>
    </lineage>
</organism>
<protein>
    <submittedName>
        <fullName evidence="1">Putative single-stranded DNA binding protein</fullName>
    </submittedName>
</protein>
<dbReference type="GeneID" id="29073013"/>
<dbReference type="EMBL" id="KX284716">
    <property type="protein sequence ID" value="AOM65777.1"/>
    <property type="molecule type" value="Genomic_DNA"/>
</dbReference>